<dbReference type="Pfam" id="PF00501">
    <property type="entry name" value="AMP-binding"/>
    <property type="match status" value="1"/>
</dbReference>
<dbReference type="PANTHER" id="PTHR43767">
    <property type="entry name" value="LONG-CHAIN-FATTY-ACID--COA LIGASE"/>
    <property type="match status" value="1"/>
</dbReference>
<evidence type="ECO:0000259" key="1">
    <source>
        <dbReference type="Pfam" id="PF00501"/>
    </source>
</evidence>
<evidence type="ECO:0000313" key="2">
    <source>
        <dbReference type="EMBL" id="CAB4737303.1"/>
    </source>
</evidence>
<accession>A0A6J6SRB3</accession>
<dbReference type="PANTHER" id="PTHR43767:SF1">
    <property type="entry name" value="NONRIBOSOMAL PEPTIDE SYNTHASE PES1 (EUROFUNG)-RELATED"/>
    <property type="match status" value="1"/>
</dbReference>
<feature type="domain" description="AMP-dependent synthetase/ligase" evidence="1">
    <location>
        <begin position="120"/>
        <end position="318"/>
    </location>
</feature>
<dbReference type="Gene3D" id="3.40.50.12780">
    <property type="entry name" value="N-terminal domain of ligase-like"/>
    <property type="match status" value="1"/>
</dbReference>
<dbReference type="InterPro" id="IPR050237">
    <property type="entry name" value="ATP-dep_AMP-bd_enzyme"/>
</dbReference>
<dbReference type="AlphaFoldDB" id="A0A6J6SRB3"/>
<dbReference type="GO" id="GO:0016878">
    <property type="term" value="F:acid-thiol ligase activity"/>
    <property type="evidence" value="ECO:0007669"/>
    <property type="project" value="UniProtKB-ARBA"/>
</dbReference>
<dbReference type="SUPFAM" id="SSF56801">
    <property type="entry name" value="Acetyl-CoA synthetase-like"/>
    <property type="match status" value="1"/>
</dbReference>
<dbReference type="InterPro" id="IPR000873">
    <property type="entry name" value="AMP-dep_synth/lig_dom"/>
</dbReference>
<name>A0A6J6SRB3_9ZZZZ</name>
<sequence length="463" mass="47604">METSSRISRYSPICRHPQPGLIDEYEGSVNAGEPAGTTGGNKYLVRVSMSGTLPRGPTLGAMRPLTSVLVPPGPAGLTALLDPLRMALTGAGPAITPLPMVSPTISTEYVGRLRAASLPDDVSQPLESDEVAVVLATSGSMGQPKGVLLTAAGLTALDGVVNGANAQWIAALPLHSMGGFNVAVRALASDRDPIALASLGGAQPFTSAVFADAVERANGAQVHVSLVAAQLRRLLADELGIAALKACELVLIGAGPLAASTRAIALENEVHLVTSYGMTETSGGCVFDGRPLLGVQVETASESSGTLVISGPMLATGYRLQPKLTKLHFTAAGFITSDHGSVDAEGFVTILGRADDVININGVNVSAGAVEQVIGDINEVTAVLVLSIAGPSEENALVAAVETSSTSTIESVVKTTVQQRLGLAAVPCHVIVQTELPMLPNGKVDREVLRMIATQSGRLPWQR</sequence>
<gene>
    <name evidence="2" type="ORF">UFOPK2809_00113</name>
</gene>
<reference evidence="2" key="1">
    <citation type="submission" date="2020-05" db="EMBL/GenBank/DDBJ databases">
        <authorList>
            <person name="Chiriac C."/>
            <person name="Salcher M."/>
            <person name="Ghai R."/>
            <person name="Kavagutti S V."/>
        </authorList>
    </citation>
    <scope>NUCLEOTIDE SEQUENCE</scope>
</reference>
<organism evidence="2">
    <name type="scientific">freshwater metagenome</name>
    <dbReference type="NCBI Taxonomy" id="449393"/>
    <lineage>
        <taxon>unclassified sequences</taxon>
        <taxon>metagenomes</taxon>
        <taxon>ecological metagenomes</taxon>
    </lineage>
</organism>
<dbReference type="InterPro" id="IPR042099">
    <property type="entry name" value="ANL_N_sf"/>
</dbReference>
<dbReference type="Gene3D" id="3.30.300.30">
    <property type="match status" value="1"/>
</dbReference>
<protein>
    <submittedName>
        <fullName evidence="2">Unannotated protein</fullName>
    </submittedName>
</protein>
<proteinExistence type="predicted"/>
<dbReference type="InterPro" id="IPR045851">
    <property type="entry name" value="AMP-bd_C_sf"/>
</dbReference>
<dbReference type="EMBL" id="CAEZZA010000008">
    <property type="protein sequence ID" value="CAB4737303.1"/>
    <property type="molecule type" value="Genomic_DNA"/>
</dbReference>